<sequence>GDPLGMSGTPHVIIRKTLWWLQGRFNKSFRDKGNILTCGTQNDGTSCGFIATNTLAHNTLGDDIWTPSLKIHDRLHWF</sequence>
<dbReference type="Proteomes" id="UP001362999">
    <property type="component" value="Unassembled WGS sequence"/>
</dbReference>
<feature type="non-terminal residue" evidence="1">
    <location>
        <position position="1"/>
    </location>
</feature>
<evidence type="ECO:0000313" key="1">
    <source>
        <dbReference type="EMBL" id="KAK7025915.1"/>
    </source>
</evidence>
<accession>A0AAW0BKY2</accession>
<feature type="non-terminal residue" evidence="1">
    <location>
        <position position="78"/>
    </location>
</feature>
<evidence type="ECO:0000313" key="2">
    <source>
        <dbReference type="Proteomes" id="UP001362999"/>
    </source>
</evidence>
<protein>
    <submittedName>
        <fullName evidence="1">Uncharacterized protein</fullName>
    </submittedName>
</protein>
<dbReference type="EMBL" id="JAWWNJ010000033">
    <property type="protein sequence ID" value="KAK7025915.1"/>
    <property type="molecule type" value="Genomic_DNA"/>
</dbReference>
<name>A0AAW0BKY2_9AGAR</name>
<reference evidence="1 2" key="1">
    <citation type="journal article" date="2024" name="J Genomics">
        <title>Draft genome sequencing and assembly of Favolaschia claudopus CIRM-BRFM 2984 isolated from oak limbs.</title>
        <authorList>
            <person name="Navarro D."/>
            <person name="Drula E."/>
            <person name="Chaduli D."/>
            <person name="Cazenave R."/>
            <person name="Ahrendt S."/>
            <person name="Wang J."/>
            <person name="Lipzen A."/>
            <person name="Daum C."/>
            <person name="Barry K."/>
            <person name="Grigoriev I.V."/>
            <person name="Favel A."/>
            <person name="Rosso M.N."/>
            <person name="Martin F."/>
        </authorList>
    </citation>
    <scope>NUCLEOTIDE SEQUENCE [LARGE SCALE GENOMIC DNA]</scope>
    <source>
        <strain evidence="1 2">CIRM-BRFM 2984</strain>
    </source>
</reference>
<proteinExistence type="predicted"/>
<organism evidence="1 2">
    <name type="scientific">Favolaschia claudopus</name>
    <dbReference type="NCBI Taxonomy" id="2862362"/>
    <lineage>
        <taxon>Eukaryota</taxon>
        <taxon>Fungi</taxon>
        <taxon>Dikarya</taxon>
        <taxon>Basidiomycota</taxon>
        <taxon>Agaricomycotina</taxon>
        <taxon>Agaricomycetes</taxon>
        <taxon>Agaricomycetidae</taxon>
        <taxon>Agaricales</taxon>
        <taxon>Marasmiineae</taxon>
        <taxon>Mycenaceae</taxon>
        <taxon>Favolaschia</taxon>
    </lineage>
</organism>
<dbReference type="AlphaFoldDB" id="A0AAW0BKY2"/>
<gene>
    <name evidence="1" type="ORF">R3P38DRAFT_2420002</name>
</gene>
<keyword evidence="2" id="KW-1185">Reference proteome</keyword>
<comment type="caution">
    <text evidence="1">The sequence shown here is derived from an EMBL/GenBank/DDBJ whole genome shotgun (WGS) entry which is preliminary data.</text>
</comment>